<organism evidence="1 2">
    <name type="scientific">Shouchella clausii</name>
    <name type="common">Alkalihalobacillus clausii</name>
    <dbReference type="NCBI Taxonomy" id="79880"/>
    <lineage>
        <taxon>Bacteria</taxon>
        <taxon>Bacillati</taxon>
        <taxon>Bacillota</taxon>
        <taxon>Bacilli</taxon>
        <taxon>Bacillales</taxon>
        <taxon>Bacillaceae</taxon>
        <taxon>Shouchella</taxon>
    </lineage>
</organism>
<accession>A0A268NUX7</accession>
<reference evidence="1 2" key="1">
    <citation type="submission" date="2017-07" db="EMBL/GenBank/DDBJ databases">
        <title>Isolation and whole genome analysis of endospore-forming bacteria from heroin.</title>
        <authorList>
            <person name="Kalinowski J."/>
            <person name="Ahrens B."/>
            <person name="Al-Dilaimi A."/>
            <person name="Winkler A."/>
            <person name="Wibberg D."/>
            <person name="Schleenbecker U."/>
            <person name="Ruckert C."/>
            <person name="Wolfel R."/>
            <person name="Grass G."/>
        </authorList>
    </citation>
    <scope>NUCLEOTIDE SEQUENCE [LARGE SCALE GENOMIC DNA]</scope>
    <source>
        <strain evidence="1 2">7539</strain>
    </source>
</reference>
<dbReference type="Proteomes" id="UP000216207">
    <property type="component" value="Unassembled WGS sequence"/>
</dbReference>
<dbReference type="EMBL" id="NPCC01000038">
    <property type="protein sequence ID" value="PAE87228.1"/>
    <property type="molecule type" value="Genomic_DNA"/>
</dbReference>
<protein>
    <submittedName>
        <fullName evidence="1">Uncharacterized protein</fullName>
    </submittedName>
</protein>
<evidence type="ECO:0000313" key="1">
    <source>
        <dbReference type="EMBL" id="PAE87228.1"/>
    </source>
</evidence>
<gene>
    <name evidence="1" type="ORF">CHH72_19710</name>
</gene>
<sequence>MSYVVFKLNIQPDILLDYKNSNEVEYLLFNKIPLAFENVLQVEVNESNNLYELIPLKTDEQTFQNLFRDLEEKTVKLFESHKQVLLQFKRNHEIHYSQDFLKLNEACMNKRRDIEKKYPGIMKAYEVIADEEVDIYASIESDSKVGTGITHLRKFYKIKLYLEKYQQDNVINSLDLTAYYNPHTEHVLVKSSSESAAKNYINALVELVNGSRSANKHIGKININPIYETISLDGEYTEISYVIVYPNGNPPLDRYNILKNAEAKEAEFKLVGADGKPLNKEPIQEILENEAKKGYLKSLKARGENIFKKIKTIGQIDKTS</sequence>
<name>A0A268NUX7_SHOCL</name>
<proteinExistence type="predicted"/>
<dbReference type="RefSeq" id="WP_095327289.1">
    <property type="nucleotide sequence ID" value="NZ_NPCC01000038.1"/>
</dbReference>
<comment type="caution">
    <text evidence="1">The sequence shown here is derived from an EMBL/GenBank/DDBJ whole genome shotgun (WGS) entry which is preliminary data.</text>
</comment>
<dbReference type="AlphaFoldDB" id="A0A268NUX7"/>
<evidence type="ECO:0000313" key="2">
    <source>
        <dbReference type="Proteomes" id="UP000216207"/>
    </source>
</evidence>